<dbReference type="GO" id="GO:0006368">
    <property type="term" value="P:transcription elongation by RNA polymerase II"/>
    <property type="evidence" value="ECO:0007669"/>
    <property type="project" value="InterPro"/>
</dbReference>
<reference evidence="1 2" key="1">
    <citation type="journal article" date="2011" name="G3 (Bethesda)">
        <title>Genome evolution in the Eremothecium clade of the Saccharomyces complex revealed by comparative genomics.</title>
        <authorList>
            <person name="Wendland J."/>
            <person name="Walther A."/>
        </authorList>
    </citation>
    <scope>NUCLEOTIDE SEQUENCE [LARGE SCALE GENOMIC DNA]</scope>
    <source>
        <strain evidence="2">CBS 270.75 / DBVPG 7215 / KCTC 17166 / NRRL Y-17582</strain>
    </source>
</reference>
<accession>I6NCT5</accession>
<sequence>MSTRYMDLLNVQQGYLDENYNKVQEILDILDGLVDENLSDEEKVKLLKSLSDERSRLFKSLINLRVNNTNCIETYNTKIKIGPASDIAKSRLKATPTDISSGDNLFNYLKEVRQLHIAWLKHLKLLNALAVDMCYPLVNQEDTENIAVNKEHYPRELAPVLEEYDAYGADIEDIRNLRSKLMQYFENIKSSRAKYLLENKYLLADSLKELTKLVAAWSQKWEHLENILFGDSPASLRKLLQTMETVKASLPGEQNEDVVMG</sequence>
<evidence type="ECO:0000313" key="1">
    <source>
        <dbReference type="EMBL" id="AET39877.1"/>
    </source>
</evidence>
<dbReference type="GO" id="GO:0006406">
    <property type="term" value="P:mRNA export from nucleus"/>
    <property type="evidence" value="ECO:0007669"/>
    <property type="project" value="InterPro"/>
</dbReference>
<dbReference type="STRING" id="931890.I6NCT5"/>
<organism evidence="1 2">
    <name type="scientific">Eremothecium cymbalariae (strain CBS 270.75 / DBVPG 7215 / KCTC 17166 / NRRL Y-17582)</name>
    <name type="common">Yeast</name>
    <dbReference type="NCBI Taxonomy" id="931890"/>
    <lineage>
        <taxon>Eukaryota</taxon>
        <taxon>Fungi</taxon>
        <taxon>Dikarya</taxon>
        <taxon>Ascomycota</taxon>
        <taxon>Saccharomycotina</taxon>
        <taxon>Saccharomycetes</taxon>
        <taxon>Saccharomycetales</taxon>
        <taxon>Saccharomycetaceae</taxon>
        <taxon>Eremothecium</taxon>
    </lineage>
</organism>
<dbReference type="Pfam" id="PF09432">
    <property type="entry name" value="THP2"/>
    <property type="match status" value="1"/>
</dbReference>
<dbReference type="HOGENOM" id="CLU_091043_0_0_1"/>
<dbReference type="eggNOG" id="ENOG502RXUV">
    <property type="taxonomic scope" value="Eukaryota"/>
</dbReference>
<dbReference type="InParanoid" id="I6NCT5"/>
<dbReference type="AlphaFoldDB" id="I6NCT5"/>
<dbReference type="KEGG" id="erc:Ecym_5093"/>
<dbReference type="GO" id="GO:0000446">
    <property type="term" value="C:nucleoplasmic THO complex"/>
    <property type="evidence" value="ECO:0007669"/>
    <property type="project" value="InterPro"/>
</dbReference>
<dbReference type="FunCoup" id="I6NCT5">
    <property type="interactions" value="57"/>
</dbReference>
<keyword evidence="2" id="KW-1185">Reference proteome</keyword>
<evidence type="ECO:0000313" key="2">
    <source>
        <dbReference type="Proteomes" id="UP000006790"/>
    </source>
</evidence>
<gene>
    <name evidence="1" type="ordered locus">Ecym_5093</name>
</gene>
<dbReference type="RefSeq" id="XP_003646694.1">
    <property type="nucleotide sequence ID" value="XM_003646646.1"/>
</dbReference>
<dbReference type="EMBL" id="CP002501">
    <property type="protein sequence ID" value="AET39877.1"/>
    <property type="molecule type" value="Genomic_DNA"/>
</dbReference>
<dbReference type="InterPro" id="IPR018557">
    <property type="entry name" value="THO_cplx_su_Thp2"/>
</dbReference>
<dbReference type="OrthoDB" id="4035012at2759"/>
<protein>
    <submittedName>
        <fullName evidence="1">Uncharacterized protein</fullName>
    </submittedName>
</protein>
<name>I6NCT5_ERECY</name>
<proteinExistence type="predicted"/>
<dbReference type="Proteomes" id="UP000006790">
    <property type="component" value="Chromosome 5"/>
</dbReference>
<dbReference type="GeneID" id="11471702"/>
<dbReference type="OMA" id="EWDDIEM"/>